<sequence>MTVIHRAGFSTDWPDSVKDVAKLLSYPLPAWLFTGPYPPASDEECELMALLGGVPQRPLSASDDEPWPSKSRTVKSYFHLVLSTVADLRVLVQRPERCHSRSITSLWLQFVETLALAFSDDFLLLEDAPFILPRAQDGSPLEQGQPDAVATLLVSHVVDPPLPSDAHSHGYMDIESVSTKDDDSASSADSIDLPFQAHMLPGRGRRFCAVLPVLLVADSDTIVPLIRSTLYQRRVWGIQEPVVGVEVLNGGTAVKVVFGWLDSSHHEKDEDELPIDHLAWGVDTGYSDPSLGIFDLTHPMGAFSFAQFILGLRHHFQAIVDATSIEYANSCPPLLWRSDLVDFKTRVRGQSTERVARWTHDVLVQTSASENSASSSASLHTPSPTHSASVLPTYFAEGMDVRDLSIVEEEDERALFPNEGKIRESMPETTRRSTRQVSKSQLQLPVEPSETSSRGRQSSRGGSSSQSKKTNSLSKPRTQEEPKPQARARSLSRSSATGTTRLANSVFASLTDSGLDSDLSISNWLFERGAFTVGRIKLPGETAEEKDINEKIAFYDEMTAFSWPDSWKSEKELPAVDKDMETYRTNLFGGYLLNRNSISGSPGDDDTDFISNRLSALLGVTHCAYSREAASNDRSANEAERRNPWDVLFTRFYMLQIKHNYNNFFDVLLERTLNCPRNPAVDDFPGFSEGQMDLMTEYMVHCNAAYAAAAREFKRNTTLWEAMNQASFASSQAHLFHVNVTNRSADSKALHLSVQHHSLKEPVTGRCDAILVAPCQNLASLIRSSLPSRVKKVKFLHRFALVRHPGFEEELEETDEDPEPHQSPGTDRPTFVKIKSQYLQPPSKPLEFEGKLAGSEELRENYLENSFSVNPSPLVSSPTPKQAQGGRMGRRPQGKHDQDLLLPVLVAEYKKKSASTVFQSMNQTRIYCVSSLKFLEAIGITNQPIFGLVVSGTKGVLWLAWSNGQKTFIMERNVRQYDLQDPLQTFQLAIFLSRLSRHGAQLQATVRAKQGEIIDRAKVVALPAWSKISQIDEQPPAVKAPVAPQVKPLPQQGVCRT</sequence>
<accession>A0ACB8BF30</accession>
<organism evidence="1 2">
    <name type="scientific">Leucogyrophana mollusca</name>
    <dbReference type="NCBI Taxonomy" id="85980"/>
    <lineage>
        <taxon>Eukaryota</taxon>
        <taxon>Fungi</taxon>
        <taxon>Dikarya</taxon>
        <taxon>Basidiomycota</taxon>
        <taxon>Agaricomycotina</taxon>
        <taxon>Agaricomycetes</taxon>
        <taxon>Agaricomycetidae</taxon>
        <taxon>Boletales</taxon>
        <taxon>Boletales incertae sedis</taxon>
        <taxon>Leucogyrophana</taxon>
    </lineage>
</organism>
<dbReference type="Proteomes" id="UP000790709">
    <property type="component" value="Unassembled WGS sequence"/>
</dbReference>
<name>A0ACB8BF30_9AGAM</name>
<evidence type="ECO:0000313" key="1">
    <source>
        <dbReference type="EMBL" id="KAH7923387.1"/>
    </source>
</evidence>
<dbReference type="EMBL" id="MU266454">
    <property type="protein sequence ID" value="KAH7923387.1"/>
    <property type="molecule type" value="Genomic_DNA"/>
</dbReference>
<comment type="caution">
    <text evidence="1">The sequence shown here is derived from an EMBL/GenBank/DDBJ whole genome shotgun (WGS) entry which is preliminary data.</text>
</comment>
<proteinExistence type="predicted"/>
<protein>
    <submittedName>
        <fullName evidence="1">Uncharacterized protein</fullName>
    </submittedName>
</protein>
<gene>
    <name evidence="1" type="ORF">BV22DRAFT_1093049</name>
</gene>
<evidence type="ECO:0000313" key="2">
    <source>
        <dbReference type="Proteomes" id="UP000790709"/>
    </source>
</evidence>
<reference evidence="1" key="1">
    <citation type="journal article" date="2021" name="New Phytol.">
        <title>Evolutionary innovations through gain and loss of genes in the ectomycorrhizal Boletales.</title>
        <authorList>
            <person name="Wu G."/>
            <person name="Miyauchi S."/>
            <person name="Morin E."/>
            <person name="Kuo A."/>
            <person name="Drula E."/>
            <person name="Varga T."/>
            <person name="Kohler A."/>
            <person name="Feng B."/>
            <person name="Cao Y."/>
            <person name="Lipzen A."/>
            <person name="Daum C."/>
            <person name="Hundley H."/>
            <person name="Pangilinan J."/>
            <person name="Johnson J."/>
            <person name="Barry K."/>
            <person name="LaButti K."/>
            <person name="Ng V."/>
            <person name="Ahrendt S."/>
            <person name="Min B."/>
            <person name="Choi I.G."/>
            <person name="Park H."/>
            <person name="Plett J.M."/>
            <person name="Magnuson J."/>
            <person name="Spatafora J.W."/>
            <person name="Nagy L.G."/>
            <person name="Henrissat B."/>
            <person name="Grigoriev I.V."/>
            <person name="Yang Z.L."/>
            <person name="Xu J."/>
            <person name="Martin F.M."/>
        </authorList>
    </citation>
    <scope>NUCLEOTIDE SEQUENCE</scope>
    <source>
        <strain evidence="1">KUC20120723A-06</strain>
    </source>
</reference>
<keyword evidence="2" id="KW-1185">Reference proteome</keyword>